<feature type="transmembrane region" description="Helical" evidence="9">
    <location>
        <begin position="184"/>
        <end position="203"/>
    </location>
</feature>
<dbReference type="SUPFAM" id="SSF103473">
    <property type="entry name" value="MFS general substrate transporter"/>
    <property type="match status" value="1"/>
</dbReference>
<evidence type="ECO:0000313" key="11">
    <source>
        <dbReference type="EMBL" id="SBV32396.1"/>
    </source>
</evidence>
<sequence length="434" mass="45849">MPMGSGVSASTPAIAAPAADGRPLFGHPRGLSVLVATEVWEQFSYYGMRALLIYYMISTLGFSQPSASMIYATYVAAAYFTPIIGGVLADRWLGRRRAVALGSLTMAVGHLILAWEPAFFVALALIAVGNGLYVPSIASQIGGLYRSGDPRQKSAFSIYYMGGNVGGFLAPLACGYLGETYGWHWGFGLAGIGMLVGLAIYLAGEKSLPESTGDAPVDTPEAREGQGTMPLLLAVLAVVILFRGAYEQLGNSVALWIEAADRDIGQLVIPMTWFQSLNGLLVVLLTPLLLAWWNRRSAVVSSGRRMAAGAGLVALAYVLAAAISFAAEANQSAVAWPWIVLFFFLITAGELHILPVGLGLFGRLAPRRIAASVMAIWFAAISAGSFLSGIIGAFWSSLSPDHFFMLVASVSGAAALLCLALSGWIARVEEKRGS</sequence>
<evidence type="ECO:0000256" key="1">
    <source>
        <dbReference type="ARBA" id="ARBA00004651"/>
    </source>
</evidence>
<dbReference type="GO" id="GO:1904680">
    <property type="term" value="F:peptide transmembrane transporter activity"/>
    <property type="evidence" value="ECO:0007669"/>
    <property type="project" value="InterPro"/>
</dbReference>
<dbReference type="PROSITE" id="PS50850">
    <property type="entry name" value="MFS"/>
    <property type="match status" value="1"/>
</dbReference>
<keyword evidence="4 8" id="KW-0812">Transmembrane</keyword>
<dbReference type="GO" id="GO:0006857">
    <property type="term" value="P:oligopeptide transport"/>
    <property type="evidence" value="ECO:0007669"/>
    <property type="project" value="InterPro"/>
</dbReference>
<keyword evidence="6 9" id="KW-1133">Transmembrane helix</keyword>
<organism evidence="11">
    <name type="scientific">uncultured Sphingopyxis sp</name>
    <dbReference type="NCBI Taxonomy" id="310581"/>
    <lineage>
        <taxon>Bacteria</taxon>
        <taxon>Pseudomonadati</taxon>
        <taxon>Pseudomonadota</taxon>
        <taxon>Alphaproteobacteria</taxon>
        <taxon>Sphingomonadales</taxon>
        <taxon>Sphingomonadaceae</taxon>
        <taxon>Sphingopyxis</taxon>
        <taxon>environmental samples</taxon>
    </lineage>
</organism>
<evidence type="ECO:0000256" key="5">
    <source>
        <dbReference type="ARBA" id="ARBA00022856"/>
    </source>
</evidence>
<proteinExistence type="inferred from homology"/>
<keyword evidence="3" id="KW-1003">Cell membrane</keyword>
<dbReference type="PROSITE" id="PS01023">
    <property type="entry name" value="PTR2_2"/>
    <property type="match status" value="1"/>
</dbReference>
<dbReference type="PANTHER" id="PTHR23517:SF15">
    <property type="entry name" value="PROTON-DEPENDENT OLIGOPEPTIDE FAMILY TRANSPORT PROTEIN"/>
    <property type="match status" value="1"/>
</dbReference>
<keyword evidence="5" id="KW-0653">Protein transport</keyword>
<dbReference type="EMBL" id="LT598653">
    <property type="protein sequence ID" value="SBV32396.1"/>
    <property type="molecule type" value="Genomic_DNA"/>
</dbReference>
<dbReference type="InterPro" id="IPR050171">
    <property type="entry name" value="MFS_Transporters"/>
</dbReference>
<evidence type="ECO:0000256" key="7">
    <source>
        <dbReference type="ARBA" id="ARBA00023136"/>
    </source>
</evidence>
<evidence type="ECO:0000256" key="9">
    <source>
        <dbReference type="SAM" id="Phobius"/>
    </source>
</evidence>
<keyword evidence="2 8" id="KW-0813">Transport</keyword>
<dbReference type="InterPro" id="IPR020846">
    <property type="entry name" value="MFS_dom"/>
</dbReference>
<accession>A0A1Y5PUN5</accession>
<feature type="transmembrane region" description="Helical" evidence="9">
    <location>
        <begin position="403"/>
        <end position="426"/>
    </location>
</feature>
<feature type="transmembrane region" description="Helical" evidence="9">
    <location>
        <begin position="157"/>
        <end position="178"/>
    </location>
</feature>
<dbReference type="PANTHER" id="PTHR23517">
    <property type="entry name" value="RESISTANCE PROTEIN MDTM, PUTATIVE-RELATED-RELATED"/>
    <property type="match status" value="1"/>
</dbReference>
<feature type="transmembrane region" description="Helical" evidence="9">
    <location>
        <begin position="121"/>
        <end position="145"/>
    </location>
</feature>
<feature type="transmembrane region" description="Helical" evidence="9">
    <location>
        <begin position="229"/>
        <end position="246"/>
    </location>
</feature>
<keyword evidence="7 9" id="KW-0472">Membrane</keyword>
<evidence type="ECO:0000256" key="6">
    <source>
        <dbReference type="ARBA" id="ARBA00022989"/>
    </source>
</evidence>
<dbReference type="InterPro" id="IPR005279">
    <property type="entry name" value="Dipep/tripep_permease"/>
</dbReference>
<protein>
    <submittedName>
        <fullName evidence="11">Amino acid/peptide transporter (Peptide:H symporter)</fullName>
    </submittedName>
</protein>
<feature type="transmembrane region" description="Helical" evidence="9">
    <location>
        <begin position="273"/>
        <end position="294"/>
    </location>
</feature>
<feature type="transmembrane region" description="Helical" evidence="9">
    <location>
        <begin position="373"/>
        <end position="397"/>
    </location>
</feature>
<dbReference type="KEGG" id="sphu:SPPYR_1276"/>
<evidence type="ECO:0000256" key="3">
    <source>
        <dbReference type="ARBA" id="ARBA00022475"/>
    </source>
</evidence>
<comment type="similarity">
    <text evidence="8">Belongs to the major facilitator superfamily. Proton-dependent oligopeptide transporter (POT/PTR) (TC 2.A.17) family.</text>
</comment>
<dbReference type="InterPro" id="IPR000109">
    <property type="entry name" value="POT_fam"/>
</dbReference>
<evidence type="ECO:0000256" key="4">
    <source>
        <dbReference type="ARBA" id="ARBA00022692"/>
    </source>
</evidence>
<dbReference type="GO" id="GO:0005886">
    <property type="term" value="C:plasma membrane"/>
    <property type="evidence" value="ECO:0007669"/>
    <property type="project" value="UniProtKB-SubCell"/>
</dbReference>
<feature type="transmembrane region" description="Helical" evidence="9">
    <location>
        <begin position="46"/>
        <end position="63"/>
    </location>
</feature>
<dbReference type="InterPro" id="IPR018456">
    <property type="entry name" value="PTR2_symporter_CS"/>
</dbReference>
<evidence type="ECO:0000256" key="8">
    <source>
        <dbReference type="RuleBase" id="RU003755"/>
    </source>
</evidence>
<evidence type="ECO:0000256" key="2">
    <source>
        <dbReference type="ARBA" id="ARBA00022448"/>
    </source>
</evidence>
<gene>
    <name evidence="11" type="ORF">SPPYR_1276</name>
</gene>
<dbReference type="Gene3D" id="1.20.1250.20">
    <property type="entry name" value="MFS general substrate transporter like domains"/>
    <property type="match status" value="2"/>
</dbReference>
<feature type="transmembrane region" description="Helical" evidence="9">
    <location>
        <begin position="306"/>
        <end position="326"/>
    </location>
</feature>
<keyword evidence="5" id="KW-0571">Peptide transport</keyword>
<reference evidence="11" key="1">
    <citation type="submission" date="2016-03" db="EMBL/GenBank/DDBJ databases">
        <authorList>
            <person name="Ploux O."/>
        </authorList>
    </citation>
    <scope>NUCLEOTIDE SEQUENCE</scope>
    <source>
        <strain evidence="11">UC10</strain>
    </source>
</reference>
<evidence type="ECO:0000259" key="10">
    <source>
        <dbReference type="PROSITE" id="PS50850"/>
    </source>
</evidence>
<dbReference type="InterPro" id="IPR036259">
    <property type="entry name" value="MFS_trans_sf"/>
</dbReference>
<dbReference type="Pfam" id="PF00854">
    <property type="entry name" value="PTR2"/>
    <property type="match status" value="2"/>
</dbReference>
<dbReference type="CDD" id="cd17346">
    <property type="entry name" value="MFS_DtpA_like"/>
    <property type="match status" value="1"/>
</dbReference>
<feature type="transmembrane region" description="Helical" evidence="9">
    <location>
        <begin position="69"/>
        <end position="89"/>
    </location>
</feature>
<feature type="domain" description="Major facilitator superfamily (MFS) profile" evidence="10">
    <location>
        <begin position="30"/>
        <end position="426"/>
    </location>
</feature>
<comment type="subcellular location">
    <subcellularLocation>
        <location evidence="1">Cell membrane</location>
        <topology evidence="1">Multi-pass membrane protein</topology>
    </subcellularLocation>
    <subcellularLocation>
        <location evidence="8">Membrane</location>
        <topology evidence="8">Multi-pass membrane protein</topology>
    </subcellularLocation>
</comment>
<name>A0A1Y5PUN5_9SPHN</name>
<dbReference type="AlphaFoldDB" id="A0A1Y5PUN5"/>
<feature type="transmembrane region" description="Helical" evidence="9">
    <location>
        <begin position="338"/>
        <end position="361"/>
    </location>
</feature>
<dbReference type="NCBIfam" id="TIGR00924">
    <property type="entry name" value="yjdL_sub1_fam"/>
    <property type="match status" value="1"/>
</dbReference>